<organism evidence="12 13">
    <name type="scientific">Thamnophis sirtalis</name>
    <dbReference type="NCBI Taxonomy" id="35019"/>
    <lineage>
        <taxon>Eukaryota</taxon>
        <taxon>Metazoa</taxon>
        <taxon>Chordata</taxon>
        <taxon>Craniata</taxon>
        <taxon>Vertebrata</taxon>
        <taxon>Euteleostomi</taxon>
        <taxon>Lepidosauria</taxon>
        <taxon>Squamata</taxon>
        <taxon>Bifurcata</taxon>
        <taxon>Unidentata</taxon>
        <taxon>Episquamata</taxon>
        <taxon>Toxicofera</taxon>
        <taxon>Serpentes</taxon>
        <taxon>Colubroidea</taxon>
        <taxon>Colubridae</taxon>
        <taxon>Natricinae</taxon>
        <taxon>Thamnophis</taxon>
    </lineage>
</organism>
<dbReference type="GO" id="GO:0009897">
    <property type="term" value="C:external side of plasma membrane"/>
    <property type="evidence" value="ECO:0007669"/>
    <property type="project" value="TreeGrafter"/>
</dbReference>
<dbReference type="SMART" id="SM00407">
    <property type="entry name" value="IGc1"/>
    <property type="match status" value="1"/>
</dbReference>
<feature type="transmembrane region" description="Helical" evidence="10">
    <location>
        <begin position="101"/>
        <end position="123"/>
    </location>
</feature>
<dbReference type="FunFam" id="2.60.40.10:FF:000204">
    <property type="entry name" value="Major histocompatibility complex, class I-related protein"/>
    <property type="match status" value="1"/>
</dbReference>
<evidence type="ECO:0000256" key="2">
    <source>
        <dbReference type="ARBA" id="ARBA00022451"/>
    </source>
</evidence>
<dbReference type="InterPro" id="IPR050208">
    <property type="entry name" value="MHC_class-I_related"/>
</dbReference>
<keyword evidence="7 10" id="KW-0472">Membrane</keyword>
<dbReference type="PANTHER" id="PTHR16675">
    <property type="entry name" value="MHC CLASS I-RELATED"/>
    <property type="match status" value="1"/>
</dbReference>
<dbReference type="CDD" id="cd07698">
    <property type="entry name" value="IgC1_MHC_I_alpha3"/>
    <property type="match status" value="1"/>
</dbReference>
<dbReference type="GO" id="GO:0042612">
    <property type="term" value="C:MHC class I protein complex"/>
    <property type="evidence" value="ECO:0007669"/>
    <property type="project" value="UniProtKB-KW"/>
</dbReference>
<dbReference type="Gene3D" id="2.60.40.10">
    <property type="entry name" value="Immunoglobulins"/>
    <property type="match status" value="1"/>
</dbReference>
<name>A0A6I9Z2X4_9SAUR</name>
<evidence type="ECO:0000256" key="6">
    <source>
        <dbReference type="ARBA" id="ARBA00022989"/>
    </source>
</evidence>
<dbReference type="GO" id="GO:0006955">
    <property type="term" value="P:immune response"/>
    <property type="evidence" value="ECO:0007669"/>
    <property type="project" value="TreeGrafter"/>
</dbReference>
<evidence type="ECO:0000256" key="5">
    <source>
        <dbReference type="ARBA" id="ARBA00022859"/>
    </source>
</evidence>
<evidence type="ECO:0000256" key="7">
    <source>
        <dbReference type="ARBA" id="ARBA00023136"/>
    </source>
</evidence>
<gene>
    <name evidence="13" type="primary">LOC106556126</name>
</gene>
<evidence type="ECO:0000256" key="3">
    <source>
        <dbReference type="ARBA" id="ARBA00022692"/>
    </source>
</evidence>
<accession>A0A6I9Z2X4</accession>
<evidence type="ECO:0000256" key="8">
    <source>
        <dbReference type="ARBA" id="ARBA00023157"/>
    </source>
</evidence>
<keyword evidence="2" id="KW-0490">MHC I</keyword>
<dbReference type="SUPFAM" id="SSF48726">
    <property type="entry name" value="Immunoglobulin"/>
    <property type="match status" value="1"/>
</dbReference>
<evidence type="ECO:0000256" key="1">
    <source>
        <dbReference type="ARBA" id="ARBA00004479"/>
    </source>
</evidence>
<dbReference type="GO" id="GO:0005615">
    <property type="term" value="C:extracellular space"/>
    <property type="evidence" value="ECO:0007669"/>
    <property type="project" value="TreeGrafter"/>
</dbReference>
<dbReference type="AlphaFoldDB" id="A0A6I9Z2X4"/>
<dbReference type="RefSeq" id="XP_013930574.1">
    <property type="nucleotide sequence ID" value="XM_014075099.1"/>
</dbReference>
<evidence type="ECO:0000256" key="4">
    <source>
        <dbReference type="ARBA" id="ARBA00022729"/>
    </source>
</evidence>
<dbReference type="GeneID" id="106556126"/>
<keyword evidence="8" id="KW-1015">Disulfide bond</keyword>
<feature type="domain" description="Ig-like" evidence="11">
    <location>
        <begin position="3"/>
        <end position="92"/>
    </location>
</feature>
<proteinExistence type="predicted"/>
<evidence type="ECO:0000259" key="11">
    <source>
        <dbReference type="PROSITE" id="PS50835"/>
    </source>
</evidence>
<protein>
    <submittedName>
        <fullName evidence="13">Major histocompatibility complex class I-related gene protein-like</fullName>
    </submittedName>
</protein>
<dbReference type="OrthoDB" id="9940220at2759"/>
<keyword evidence="3 10" id="KW-0812">Transmembrane</keyword>
<keyword evidence="6 10" id="KW-1133">Transmembrane helix</keyword>
<evidence type="ECO:0000256" key="9">
    <source>
        <dbReference type="ARBA" id="ARBA00023180"/>
    </source>
</evidence>
<keyword evidence="9" id="KW-0325">Glycoprotein</keyword>
<dbReference type="KEGG" id="tsr:106556126"/>
<sequence>MEPPVGKVTHKLVDDSLEVLICQAYGFYPKEIQATWTRDGENWEQETFRRTVAPNSDGTYYVWISIEIDPKERDRFSCHLEHDALQEPLVLACQEETATGWLIPVGIVAVLILGAVILFLRYWRRRTIQEAMALQDDFPLEGFMLRPSEGPG</sequence>
<keyword evidence="4" id="KW-0732">Signal</keyword>
<dbReference type="InterPro" id="IPR003597">
    <property type="entry name" value="Ig_C1-set"/>
</dbReference>
<dbReference type="InterPro" id="IPR007110">
    <property type="entry name" value="Ig-like_dom"/>
</dbReference>
<evidence type="ECO:0000313" key="12">
    <source>
        <dbReference type="Proteomes" id="UP000504617"/>
    </source>
</evidence>
<evidence type="ECO:0000256" key="10">
    <source>
        <dbReference type="SAM" id="Phobius"/>
    </source>
</evidence>
<dbReference type="PANTHER" id="PTHR16675:SF242">
    <property type="entry name" value="MAJOR HISTOCOMPATIBILITY COMPLEX CLASS I-RELATED GENE PROTEIN"/>
    <property type="match status" value="1"/>
</dbReference>
<reference evidence="13" key="1">
    <citation type="submission" date="2025-08" db="UniProtKB">
        <authorList>
            <consortium name="RefSeq"/>
        </authorList>
    </citation>
    <scope>IDENTIFICATION</scope>
    <source>
        <tissue evidence="13">Skeletal muscle</tissue>
    </source>
</reference>
<feature type="non-terminal residue" evidence="13">
    <location>
        <position position="152"/>
    </location>
</feature>
<dbReference type="PROSITE" id="PS50835">
    <property type="entry name" value="IG_LIKE"/>
    <property type="match status" value="1"/>
</dbReference>
<dbReference type="Pfam" id="PF07654">
    <property type="entry name" value="C1-set"/>
    <property type="match status" value="1"/>
</dbReference>
<dbReference type="InterPro" id="IPR013783">
    <property type="entry name" value="Ig-like_fold"/>
</dbReference>
<keyword evidence="12" id="KW-1185">Reference proteome</keyword>
<dbReference type="InterPro" id="IPR036179">
    <property type="entry name" value="Ig-like_dom_sf"/>
</dbReference>
<keyword evidence="5" id="KW-0391">Immunity</keyword>
<dbReference type="Proteomes" id="UP000504617">
    <property type="component" value="Unplaced"/>
</dbReference>
<dbReference type="GO" id="GO:0002474">
    <property type="term" value="P:antigen processing and presentation of peptide antigen via MHC class I"/>
    <property type="evidence" value="ECO:0007669"/>
    <property type="project" value="UniProtKB-KW"/>
</dbReference>
<comment type="subcellular location">
    <subcellularLocation>
        <location evidence="1">Membrane</location>
        <topology evidence="1">Single-pass type I membrane protein</topology>
    </subcellularLocation>
</comment>
<evidence type="ECO:0000313" key="13">
    <source>
        <dbReference type="RefSeq" id="XP_013930574.1"/>
    </source>
</evidence>